<evidence type="ECO:0000313" key="1">
    <source>
        <dbReference type="EMBL" id="WEJ61965.1"/>
    </source>
</evidence>
<protein>
    <recommendedName>
        <fullName evidence="3">Aminoglycoside phosphotransferase domain-containing protein</fullName>
    </recommendedName>
</protein>
<evidence type="ECO:0000313" key="2">
    <source>
        <dbReference type="Proteomes" id="UP001222275"/>
    </source>
</evidence>
<accession>A0ABY8CBA8</accession>
<evidence type="ECO:0008006" key="3">
    <source>
        <dbReference type="Google" id="ProtNLM"/>
    </source>
</evidence>
<sequence length="323" mass="36727">MTDFINNPLLTQQPFDSFDKTVLKRYENISKVKKLPGLFDDSSSDVWEIQGVCFEDSSKLINYVIKSHQVSDPSSFWQGMNLLFKRSICNSYRDAKATYTFIDTLTDLKIPQVCDVLVGQTHCALVLEKIYGELIEATGVADSLVKQLAKFLAEMHSQPVIRMGSIVANSEAEQGLIYDSKAWQRDILLTIQTLVSDELAQSPWVIEAVKNTSDLTIQKIVPLMMDLRWDQFSQIEGELVGVFDLDAFVFAPIELDFVILEYLLTTQQLTIFKKAYEEAGANNLRVPTVAKVRNVYRVLFFLINALGESDIEKWMSQPCFFDD</sequence>
<dbReference type="EMBL" id="CP102381">
    <property type="protein sequence ID" value="WEJ61965.1"/>
    <property type="molecule type" value="Genomic_DNA"/>
</dbReference>
<dbReference type="SUPFAM" id="SSF56112">
    <property type="entry name" value="Protein kinase-like (PK-like)"/>
    <property type="match status" value="1"/>
</dbReference>
<name>A0ABY8CBA8_9GAMM</name>
<dbReference type="InterPro" id="IPR011009">
    <property type="entry name" value="Kinase-like_dom_sf"/>
</dbReference>
<dbReference type="RefSeq" id="WP_275594222.1">
    <property type="nucleotide sequence ID" value="NZ_CP102381.1"/>
</dbReference>
<keyword evidence="2" id="KW-1185">Reference proteome</keyword>
<organism evidence="1 2">
    <name type="scientific">Thiomicrorhabdus lithotrophica</name>
    <dbReference type="NCBI Taxonomy" id="2949997"/>
    <lineage>
        <taxon>Bacteria</taxon>
        <taxon>Pseudomonadati</taxon>
        <taxon>Pseudomonadota</taxon>
        <taxon>Gammaproteobacteria</taxon>
        <taxon>Thiotrichales</taxon>
        <taxon>Piscirickettsiaceae</taxon>
        <taxon>Thiomicrorhabdus</taxon>
    </lineage>
</organism>
<proteinExistence type="predicted"/>
<dbReference type="Proteomes" id="UP001222275">
    <property type="component" value="Chromosome"/>
</dbReference>
<reference evidence="1 2" key="1">
    <citation type="submission" date="2022-06" db="EMBL/GenBank/DDBJ databases">
        <title>Thiomicrohabdus sp. nov, an obligately chemolithoautotrophic, sulfur-oxidizing bacterium isolated from beach of Guanyin Mountain. Amoy.</title>
        <authorList>
            <person name="Zhu H."/>
        </authorList>
    </citation>
    <scope>NUCLEOTIDE SEQUENCE [LARGE SCALE GENOMIC DNA]</scope>
    <source>
        <strain evidence="1 2">XGS-01</strain>
    </source>
</reference>
<gene>
    <name evidence="1" type="ORF">NR989_08060</name>
</gene>